<dbReference type="InterPro" id="IPR011150">
    <property type="entry name" value="Cutinase_monf"/>
</dbReference>
<evidence type="ECO:0000256" key="3">
    <source>
        <dbReference type="ARBA" id="ARBA00013095"/>
    </source>
</evidence>
<proteinExistence type="inferred from homology"/>
<reference evidence="14 15" key="1">
    <citation type="journal article" date="2018" name="BMC Genomics">
        <title>Genomic evidence for intraspecific hybridization in a clonal and extremely halotolerant yeast.</title>
        <authorList>
            <person name="Gostincar C."/>
            <person name="Stajich J.E."/>
            <person name="Zupancic J."/>
            <person name="Zalar P."/>
            <person name="Gunde-Cimerman N."/>
        </authorList>
    </citation>
    <scope>NUCLEOTIDE SEQUENCE [LARGE SCALE GENOMIC DNA]</scope>
    <source>
        <strain evidence="14 15">EXF-6651</strain>
    </source>
</reference>
<keyword evidence="4 12" id="KW-0719">Serine esterase</keyword>
<evidence type="ECO:0000256" key="6">
    <source>
        <dbReference type="ARBA" id="ARBA00022729"/>
    </source>
</evidence>
<evidence type="ECO:0000256" key="12">
    <source>
        <dbReference type="RuleBase" id="RU361263"/>
    </source>
</evidence>
<dbReference type="PANTHER" id="PTHR48250">
    <property type="entry name" value="CUTINASE 2-RELATED"/>
    <property type="match status" value="1"/>
</dbReference>
<evidence type="ECO:0000256" key="9">
    <source>
        <dbReference type="ARBA" id="ARBA00034045"/>
    </source>
</evidence>
<dbReference type="InterPro" id="IPR029058">
    <property type="entry name" value="AB_hydrolase_fold"/>
</dbReference>
<dbReference type="SMART" id="SM01110">
    <property type="entry name" value="Cutinase"/>
    <property type="match status" value="1"/>
</dbReference>
<keyword evidence="8 11" id="KW-1015">Disulfide bond</keyword>
<evidence type="ECO:0000256" key="11">
    <source>
        <dbReference type="PIRSR" id="PIRSR611150-2"/>
    </source>
</evidence>
<evidence type="ECO:0000256" key="13">
    <source>
        <dbReference type="SAM" id="MobiDB-lite"/>
    </source>
</evidence>
<dbReference type="GO" id="GO:0016052">
    <property type="term" value="P:carbohydrate catabolic process"/>
    <property type="evidence" value="ECO:0007669"/>
    <property type="project" value="TreeGrafter"/>
</dbReference>
<protein>
    <recommendedName>
        <fullName evidence="3 12">Cutinase</fullName>
        <ecNumber evidence="3 12">3.1.1.74</ecNumber>
    </recommendedName>
</protein>
<evidence type="ECO:0000256" key="7">
    <source>
        <dbReference type="ARBA" id="ARBA00022801"/>
    </source>
</evidence>
<dbReference type="VEuPathDB" id="FungiDB:BTJ68_06122"/>
<dbReference type="Pfam" id="PF01083">
    <property type="entry name" value="Cutinase"/>
    <property type="match status" value="1"/>
</dbReference>
<feature type="active site" description="Nucleophile" evidence="10">
    <location>
        <position position="187"/>
    </location>
</feature>
<feature type="disulfide bond" evidence="11">
    <location>
        <begin position="78"/>
        <end position="176"/>
    </location>
</feature>
<evidence type="ECO:0000313" key="15">
    <source>
        <dbReference type="Proteomes" id="UP000276864"/>
    </source>
</evidence>
<comment type="caution">
    <text evidence="14">The sequence shown here is derived from an EMBL/GenBank/DDBJ whole genome shotgun (WGS) entry which is preliminary data.</text>
</comment>
<accession>A0A3M7AV54</accession>
<comment type="function">
    <text evidence="12">Catalyzes the hydrolysis of complex carboxylic polyesters found in the cell wall of plants. Degrades cutin, a macromolecule that forms the structure of the plant cuticle.</text>
</comment>
<dbReference type="EMBL" id="QWIM01000739">
    <property type="protein sequence ID" value="RMY31396.1"/>
    <property type="molecule type" value="Genomic_DNA"/>
</dbReference>
<dbReference type="GO" id="GO:0005576">
    <property type="term" value="C:extracellular region"/>
    <property type="evidence" value="ECO:0007669"/>
    <property type="project" value="UniProtKB-SubCell"/>
</dbReference>
<keyword evidence="5 12" id="KW-0964">Secreted</keyword>
<evidence type="ECO:0000256" key="8">
    <source>
        <dbReference type="ARBA" id="ARBA00023157"/>
    </source>
</evidence>
<keyword evidence="6" id="KW-0732">Signal</keyword>
<feature type="active site" evidence="10">
    <location>
        <position position="242"/>
    </location>
</feature>
<feature type="compositionally biased region" description="Low complexity" evidence="13">
    <location>
        <begin position="275"/>
        <end position="306"/>
    </location>
</feature>
<dbReference type="GO" id="GO:0050525">
    <property type="term" value="F:cutinase activity"/>
    <property type="evidence" value="ECO:0007669"/>
    <property type="project" value="UniProtKB-UniRule"/>
</dbReference>
<dbReference type="PROSITE" id="PS00155">
    <property type="entry name" value="CUTINASE_1"/>
    <property type="match status" value="1"/>
</dbReference>
<evidence type="ECO:0000256" key="2">
    <source>
        <dbReference type="ARBA" id="ARBA00007534"/>
    </source>
</evidence>
<feature type="region of interest" description="Disordered" evidence="13">
    <location>
        <begin position="1"/>
        <end position="27"/>
    </location>
</feature>
<dbReference type="PRINTS" id="PR00129">
    <property type="entry name" value="CUTINASE"/>
</dbReference>
<comment type="similarity">
    <text evidence="2 12">Belongs to the cutinase family.</text>
</comment>
<name>A0A3M7AV54_HORWE</name>
<dbReference type="AlphaFoldDB" id="A0A3M7AV54"/>
<comment type="catalytic activity">
    <reaction evidence="9 12">
        <text>cutin + H2O = cutin monomers.</text>
        <dbReference type="EC" id="3.1.1.74"/>
    </reaction>
</comment>
<dbReference type="EC" id="3.1.1.74" evidence="3 12"/>
<dbReference type="Gene3D" id="3.40.50.1820">
    <property type="entry name" value="alpha/beta hydrolase"/>
    <property type="match status" value="1"/>
</dbReference>
<feature type="region of interest" description="Disordered" evidence="13">
    <location>
        <begin position="269"/>
        <end position="306"/>
    </location>
</feature>
<feature type="active site" description="Proton donor/acceptor" evidence="10">
    <location>
        <position position="255"/>
    </location>
</feature>
<evidence type="ECO:0000256" key="5">
    <source>
        <dbReference type="ARBA" id="ARBA00022525"/>
    </source>
</evidence>
<keyword evidence="7 12" id="KW-0378">Hydrolase</keyword>
<dbReference type="PANTHER" id="PTHR48250:SF3">
    <property type="entry name" value="CUTINASE 1-RELATED"/>
    <property type="match status" value="1"/>
</dbReference>
<comment type="subcellular location">
    <subcellularLocation>
        <location evidence="1 12">Secreted</location>
    </subcellularLocation>
</comment>
<evidence type="ECO:0000256" key="10">
    <source>
        <dbReference type="PIRSR" id="PIRSR611150-1"/>
    </source>
</evidence>
<evidence type="ECO:0000256" key="1">
    <source>
        <dbReference type="ARBA" id="ARBA00004613"/>
    </source>
</evidence>
<dbReference type="InterPro" id="IPR043580">
    <property type="entry name" value="CUTINASE_1"/>
</dbReference>
<sequence length="306" mass="30978">MDSQGKISYAKSPSEMSNSLAKSKRKTTSDLQDLNKMHFTTLLTGLFAAGAAAAPAKDLAVRQLGGGTTSNELENGSCKPVILINARASTEPGNMVSDFASGLSSFIFSNANAHSKGLSTGSALCSSLKRALGDVACQGVGGAYSAGLAQNALPGGSSQGAFDEAKRLFNLAHTKCPDSTIVASGYSQGSAVMNGAIKDLDAEIQNQIAGVVLFGYTKNAQNDGEIENFPADKVKVYCAATDGVCGGALVVTAGHFTYTDDVSPASDFLQQKVQSAGSSSSSSSASSSSDDDGSSSSGSDLGSLFG</sequence>
<organism evidence="14 15">
    <name type="scientific">Hortaea werneckii</name>
    <name type="common">Black yeast</name>
    <name type="synonym">Cladosporium werneckii</name>
    <dbReference type="NCBI Taxonomy" id="91943"/>
    <lineage>
        <taxon>Eukaryota</taxon>
        <taxon>Fungi</taxon>
        <taxon>Dikarya</taxon>
        <taxon>Ascomycota</taxon>
        <taxon>Pezizomycotina</taxon>
        <taxon>Dothideomycetes</taxon>
        <taxon>Dothideomycetidae</taxon>
        <taxon>Mycosphaerellales</taxon>
        <taxon>Teratosphaeriaceae</taxon>
        <taxon>Hortaea</taxon>
    </lineage>
</organism>
<evidence type="ECO:0000313" key="14">
    <source>
        <dbReference type="EMBL" id="RMY31396.1"/>
    </source>
</evidence>
<feature type="disulfide bond" evidence="11">
    <location>
        <begin position="238"/>
        <end position="245"/>
    </location>
</feature>
<gene>
    <name evidence="14" type="ORF">D0866_07318</name>
</gene>
<dbReference type="Proteomes" id="UP000276864">
    <property type="component" value="Unassembled WGS sequence"/>
</dbReference>
<dbReference type="SUPFAM" id="SSF53474">
    <property type="entry name" value="alpha/beta-Hydrolases"/>
    <property type="match status" value="1"/>
</dbReference>
<evidence type="ECO:0000256" key="4">
    <source>
        <dbReference type="ARBA" id="ARBA00022487"/>
    </source>
</evidence>
<dbReference type="InterPro" id="IPR000675">
    <property type="entry name" value="Cutinase/axe"/>
</dbReference>